<evidence type="ECO:0000259" key="1">
    <source>
        <dbReference type="SMART" id="SM00421"/>
    </source>
</evidence>
<dbReference type="PRINTS" id="PR00038">
    <property type="entry name" value="HTHLUXR"/>
</dbReference>
<gene>
    <name evidence="2" type="ORF">ROA7450_04120</name>
</gene>
<dbReference type="OrthoDB" id="5497412at2"/>
<dbReference type="RefSeq" id="WP_143534551.1">
    <property type="nucleotide sequence ID" value="NZ_FWFX01000022.1"/>
</dbReference>
<accession>A0A1X7A992</accession>
<sequence>MSEGKLSGDDLPGGRVVEAGMIGAIAHWCEFLHGKSSYIDALERITVGLDAEAVVLSRVLREDPHRNKILQFDQRRGYSRTTSLTRSYAYSILGRYFDKPKPGSIWFKSMLEHEADPSLEEFQRRRNLVDLAIIPLSVDDKTIDFAEIHFADTLKFELRALLNMVASTLVWTWKNRAPGLMAESFSKSVHRCSEPDVATPILSMSNPAKLSRAEYRVCLFLSRGQVFEQIQSELNISASTLRSHLRNIYAKTDTHSQSELLYRLLSFARAESSPYGHLKTG</sequence>
<reference evidence="2 3" key="1">
    <citation type="submission" date="2017-03" db="EMBL/GenBank/DDBJ databases">
        <authorList>
            <person name="Afonso C.L."/>
            <person name="Miller P.J."/>
            <person name="Scott M.A."/>
            <person name="Spackman E."/>
            <person name="Goraichik I."/>
            <person name="Dimitrov K.M."/>
            <person name="Suarez D.L."/>
            <person name="Swayne D.E."/>
        </authorList>
    </citation>
    <scope>NUCLEOTIDE SEQUENCE [LARGE SCALE GENOMIC DNA]</scope>
    <source>
        <strain evidence="2 3">CECT 7450</strain>
    </source>
</reference>
<dbReference type="SUPFAM" id="SSF46894">
    <property type="entry name" value="C-terminal effector domain of the bipartite response regulators"/>
    <property type="match status" value="1"/>
</dbReference>
<dbReference type="AlphaFoldDB" id="A0A1X7A992"/>
<protein>
    <submittedName>
        <fullName evidence="2">Bacterial regulatory proteins, luxR family</fullName>
    </submittedName>
</protein>
<evidence type="ECO:0000313" key="3">
    <source>
        <dbReference type="Proteomes" id="UP000193061"/>
    </source>
</evidence>
<feature type="domain" description="HTH luxR-type" evidence="1">
    <location>
        <begin position="207"/>
        <end position="264"/>
    </location>
</feature>
<organism evidence="2 3">
    <name type="scientific">Roseovarius albus</name>
    <dbReference type="NCBI Taxonomy" id="1247867"/>
    <lineage>
        <taxon>Bacteria</taxon>
        <taxon>Pseudomonadati</taxon>
        <taxon>Pseudomonadota</taxon>
        <taxon>Alphaproteobacteria</taxon>
        <taxon>Rhodobacterales</taxon>
        <taxon>Roseobacteraceae</taxon>
        <taxon>Roseovarius</taxon>
    </lineage>
</organism>
<dbReference type="InterPro" id="IPR000792">
    <property type="entry name" value="Tscrpt_reg_LuxR_C"/>
</dbReference>
<name>A0A1X7A992_9RHOB</name>
<dbReference type="EMBL" id="FWFX01000022">
    <property type="protein sequence ID" value="SLN73345.1"/>
    <property type="molecule type" value="Genomic_DNA"/>
</dbReference>
<dbReference type="InterPro" id="IPR016032">
    <property type="entry name" value="Sig_transdc_resp-reg_C-effctor"/>
</dbReference>
<evidence type="ECO:0000313" key="2">
    <source>
        <dbReference type="EMBL" id="SLN73345.1"/>
    </source>
</evidence>
<dbReference type="Proteomes" id="UP000193061">
    <property type="component" value="Unassembled WGS sequence"/>
</dbReference>
<dbReference type="Gene3D" id="1.10.10.10">
    <property type="entry name" value="Winged helix-like DNA-binding domain superfamily/Winged helix DNA-binding domain"/>
    <property type="match status" value="1"/>
</dbReference>
<proteinExistence type="predicted"/>
<dbReference type="GO" id="GO:0006355">
    <property type="term" value="P:regulation of DNA-templated transcription"/>
    <property type="evidence" value="ECO:0007669"/>
    <property type="project" value="InterPro"/>
</dbReference>
<dbReference type="InterPro" id="IPR036388">
    <property type="entry name" value="WH-like_DNA-bd_sf"/>
</dbReference>
<dbReference type="Pfam" id="PF00196">
    <property type="entry name" value="GerE"/>
    <property type="match status" value="1"/>
</dbReference>
<dbReference type="SMART" id="SM00421">
    <property type="entry name" value="HTH_LUXR"/>
    <property type="match status" value="1"/>
</dbReference>
<keyword evidence="3" id="KW-1185">Reference proteome</keyword>
<dbReference type="GO" id="GO:0003677">
    <property type="term" value="F:DNA binding"/>
    <property type="evidence" value="ECO:0007669"/>
    <property type="project" value="InterPro"/>
</dbReference>